<keyword evidence="6 9" id="KW-1133">Transmembrane helix</keyword>
<dbReference type="SUPFAM" id="SSF81452">
    <property type="entry name" value="Cytochrome c oxidase subunit III-like"/>
    <property type="match status" value="1"/>
</dbReference>
<feature type="transmembrane region" description="Helical" evidence="9">
    <location>
        <begin position="188"/>
        <end position="213"/>
    </location>
</feature>
<evidence type="ECO:0000256" key="8">
    <source>
        <dbReference type="RuleBase" id="RU003375"/>
    </source>
</evidence>
<feature type="transmembrane region" description="Helical" evidence="9">
    <location>
        <begin position="74"/>
        <end position="95"/>
    </location>
</feature>
<dbReference type="AlphaFoldDB" id="A0A2R3SK50"/>
<dbReference type="InterPro" id="IPR013833">
    <property type="entry name" value="Cyt_c_oxidase_su3_a-hlx"/>
</dbReference>
<dbReference type="InterPro" id="IPR024791">
    <property type="entry name" value="Cyt_c/ubiquinol_Oxase_su3"/>
</dbReference>
<dbReference type="CDD" id="cd01665">
    <property type="entry name" value="Cyt_c_Oxidase_III"/>
    <property type="match status" value="1"/>
</dbReference>
<evidence type="ECO:0000313" key="11">
    <source>
        <dbReference type="EMBL" id="AVP74416.1"/>
    </source>
</evidence>
<keyword evidence="5" id="KW-1278">Translocase</keyword>
<comment type="similarity">
    <text evidence="2 8">Belongs to the cytochrome c oxidase subunit 3 family.</text>
</comment>
<comment type="subcellular location">
    <subcellularLocation>
        <location evidence="1">Membrane</location>
        <topology evidence="1">Multi-pass membrane protein</topology>
    </subcellularLocation>
</comment>
<dbReference type="PANTHER" id="PTHR11403">
    <property type="entry name" value="CYTOCHROME C OXIDASE SUBUNIT III"/>
    <property type="match status" value="1"/>
</dbReference>
<evidence type="ECO:0000256" key="9">
    <source>
        <dbReference type="SAM" id="Phobius"/>
    </source>
</evidence>
<keyword evidence="8 11" id="KW-0496">Mitochondrion</keyword>
<dbReference type="Pfam" id="PF00510">
    <property type="entry name" value="COX3"/>
    <property type="match status" value="1"/>
</dbReference>
<proteinExistence type="inferred from homology"/>
<dbReference type="GO" id="GO:0019646">
    <property type="term" value="P:aerobic electron transport chain"/>
    <property type="evidence" value="ECO:0007669"/>
    <property type="project" value="InterPro"/>
</dbReference>
<evidence type="ECO:0000256" key="3">
    <source>
        <dbReference type="ARBA" id="ARBA00015944"/>
    </source>
</evidence>
<geneLocation type="mitochondrion" evidence="11"/>
<feature type="transmembrane region" description="Helical" evidence="9">
    <location>
        <begin position="36"/>
        <end position="53"/>
    </location>
</feature>
<organism evidence="11">
    <name type="scientific">Eurylepta cornuta</name>
    <dbReference type="NCBI Taxonomy" id="1879303"/>
    <lineage>
        <taxon>Eukaryota</taxon>
        <taxon>Metazoa</taxon>
        <taxon>Spiralia</taxon>
        <taxon>Lophotrochozoa</taxon>
        <taxon>Platyhelminthes</taxon>
        <taxon>Rhabditophora</taxon>
        <taxon>Polycladida</taxon>
        <taxon>Cotylea</taxon>
        <taxon>Euryleptidae</taxon>
        <taxon>Eurylepta</taxon>
    </lineage>
</organism>
<evidence type="ECO:0000256" key="2">
    <source>
        <dbReference type="ARBA" id="ARBA00010581"/>
    </source>
</evidence>
<dbReference type="EMBL" id="MF993334">
    <property type="protein sequence ID" value="AVP74416.1"/>
    <property type="molecule type" value="Genomic_DNA"/>
</dbReference>
<dbReference type="PROSITE" id="PS50253">
    <property type="entry name" value="COX3"/>
    <property type="match status" value="1"/>
</dbReference>
<feature type="transmembrane region" description="Helical" evidence="9">
    <location>
        <begin position="150"/>
        <end position="168"/>
    </location>
</feature>
<comment type="function">
    <text evidence="8">Component of the cytochrome c oxidase, the last enzyme in the mitochondrial electron transport chain which drives oxidative phosphorylation. The respiratory chain contains 3 multisubunit complexes succinate dehydrogenase (complex II, CII), ubiquinol-cytochrome c oxidoreductase (cytochrome b-c1 complex, complex III, CIII) and cytochrome c oxidase (complex IV, CIV), that cooperate to transfer electrons derived from NADH and succinate to molecular oxygen, creating an electrochemical gradient over the inner membrane that drives transmembrane transport and the ATP synthase. Cytochrome c oxidase is the component of the respiratory chain that catalyzes the reduction of oxygen to water. Electrons originating from reduced cytochrome c in the intermembrane space (IMS) are transferred via the dinuclear copper A center (CU(A)) of subunit 2 and heme A of subunit 1 to the active site in subunit 1, a binuclear center (BNC) formed by heme A3 and copper B (CU(B)). The BNC reduces molecular oxygen to 2 water molecules using 4 electrons from cytochrome c in the IMS and 4 protons from the mitochondrial matrix.</text>
</comment>
<gene>
    <name evidence="11" type="primary">COX3</name>
</gene>
<protein>
    <recommendedName>
        <fullName evidence="3 8">Cytochrome c oxidase subunit 3</fullName>
    </recommendedName>
</protein>
<feature type="transmembrane region" description="Helical" evidence="9">
    <location>
        <begin position="12"/>
        <end position="30"/>
    </location>
</feature>
<sequence length="261" mass="29531">MPDLISASPWPSAVVFGSLNLAGGSIVLWHYFSLDIVKWGLLALSLLVVFWWWDMYRETGGGSHTRGISFALRYGMALFISSEILFFSAFFWSYFHGYWHPEDEGGDWTGSEYGSVILDPYGLPFLNTLILLVSGIFVTMSHHGQISRCGFTRILIFITMMMGVYFMLMQGVEYESSGFSANSSGYGTLFFILTGFHGMHVSVGVVLLSFAFFRHGRGAMNESKHVFHEAAAWYWHFVDVVWLGLYFFIYWYGMDGSGPSV</sequence>
<evidence type="ECO:0000256" key="7">
    <source>
        <dbReference type="ARBA" id="ARBA00023136"/>
    </source>
</evidence>
<dbReference type="InterPro" id="IPR000298">
    <property type="entry name" value="Cyt_c_oxidase-like_su3"/>
</dbReference>
<dbReference type="PANTHER" id="PTHR11403:SF7">
    <property type="entry name" value="CYTOCHROME C OXIDASE SUBUNIT 3"/>
    <property type="match status" value="1"/>
</dbReference>
<evidence type="ECO:0000256" key="1">
    <source>
        <dbReference type="ARBA" id="ARBA00004141"/>
    </source>
</evidence>
<dbReference type="Gene3D" id="1.20.120.80">
    <property type="entry name" value="Cytochrome c oxidase, subunit III, four-helix bundle"/>
    <property type="match status" value="1"/>
</dbReference>
<evidence type="ECO:0000256" key="5">
    <source>
        <dbReference type="ARBA" id="ARBA00022967"/>
    </source>
</evidence>
<feature type="transmembrane region" description="Helical" evidence="9">
    <location>
        <begin position="121"/>
        <end position="138"/>
    </location>
</feature>
<keyword evidence="7 9" id="KW-0472">Membrane</keyword>
<evidence type="ECO:0000256" key="4">
    <source>
        <dbReference type="ARBA" id="ARBA00022692"/>
    </source>
</evidence>
<dbReference type="InterPro" id="IPR033945">
    <property type="entry name" value="Cyt_c_oxase_su3_dom"/>
</dbReference>
<name>A0A2R3SK50_9PLAT</name>
<dbReference type="InterPro" id="IPR035973">
    <property type="entry name" value="Cyt_c_oxidase_su3-like_sf"/>
</dbReference>
<reference evidence="11" key="1">
    <citation type="journal article" date="2018" name="Genomics">
        <title>Probing recalcitrant problems in polyclad evolution and systematics with novel mitochondrial genome resources.</title>
        <authorList>
            <person name="Kenny N.J."/>
            <person name="Norena C."/>
            <person name="Damborenea C."/>
            <person name="Grande C."/>
        </authorList>
    </citation>
    <scope>NUCLEOTIDE SEQUENCE</scope>
</reference>
<feature type="transmembrane region" description="Helical" evidence="9">
    <location>
        <begin position="233"/>
        <end position="253"/>
    </location>
</feature>
<evidence type="ECO:0000256" key="6">
    <source>
        <dbReference type="ARBA" id="ARBA00022989"/>
    </source>
</evidence>
<keyword evidence="4 8" id="KW-0812">Transmembrane</keyword>
<feature type="domain" description="Heme-copper oxidase subunit III family profile" evidence="10">
    <location>
        <begin position="1"/>
        <end position="254"/>
    </location>
</feature>
<dbReference type="GO" id="GO:0004129">
    <property type="term" value="F:cytochrome-c oxidase activity"/>
    <property type="evidence" value="ECO:0007669"/>
    <property type="project" value="InterPro"/>
</dbReference>
<accession>A0A2R3SK50</accession>
<dbReference type="GO" id="GO:0016020">
    <property type="term" value="C:membrane"/>
    <property type="evidence" value="ECO:0007669"/>
    <property type="project" value="UniProtKB-SubCell"/>
</dbReference>
<evidence type="ECO:0000259" key="10">
    <source>
        <dbReference type="PROSITE" id="PS50253"/>
    </source>
</evidence>